<gene>
    <name evidence="7" type="ORF">HYN43_003880</name>
</gene>
<feature type="binding site" evidence="4">
    <location>
        <begin position="89"/>
        <end position="90"/>
    </location>
    <ligand>
        <name>FAD</name>
        <dbReference type="ChEBI" id="CHEBI:57692"/>
    </ligand>
</feature>
<organism evidence="7 8">
    <name type="scientific">Mucilaginibacter celer</name>
    <dbReference type="NCBI Taxonomy" id="2305508"/>
    <lineage>
        <taxon>Bacteria</taxon>
        <taxon>Pseudomonadati</taxon>
        <taxon>Bacteroidota</taxon>
        <taxon>Sphingobacteriia</taxon>
        <taxon>Sphingobacteriales</taxon>
        <taxon>Sphingobacteriaceae</taxon>
        <taxon>Mucilaginibacter</taxon>
    </lineage>
</organism>
<dbReference type="InterPro" id="IPR002937">
    <property type="entry name" value="Amino_oxidase"/>
</dbReference>
<dbReference type="Gene3D" id="3.50.50.60">
    <property type="entry name" value="FAD/NAD(P)-binding domain"/>
    <property type="match status" value="1"/>
</dbReference>
<evidence type="ECO:0000256" key="1">
    <source>
        <dbReference type="ARBA" id="ARBA00001974"/>
    </source>
</evidence>
<dbReference type="SUPFAM" id="SSF51905">
    <property type="entry name" value="FAD/NAD(P)-binding domain"/>
    <property type="match status" value="1"/>
</dbReference>
<feature type="region of interest" description="Disordered" evidence="5">
    <location>
        <begin position="510"/>
        <end position="530"/>
    </location>
</feature>
<dbReference type="Gene3D" id="1.10.405.10">
    <property type="entry name" value="Guanine Nucleotide Dissociation Inhibitor, domain 1"/>
    <property type="match status" value="1"/>
</dbReference>
<dbReference type="PRINTS" id="PR00757">
    <property type="entry name" value="AMINEOXDASEF"/>
</dbReference>
<keyword evidence="3" id="KW-0560">Oxidoreductase</keyword>
<comment type="similarity">
    <text evidence="2">Belongs to the flavin monoamine oxidase family.</text>
</comment>
<evidence type="ECO:0000313" key="8">
    <source>
        <dbReference type="Proteomes" id="UP000270046"/>
    </source>
</evidence>
<dbReference type="InterPro" id="IPR050703">
    <property type="entry name" value="Flavin_MAO"/>
</dbReference>
<dbReference type="SUPFAM" id="SSF54373">
    <property type="entry name" value="FAD-linked reductases, C-terminal domain"/>
    <property type="match status" value="1"/>
</dbReference>
<dbReference type="RefSeq" id="WP_119408208.1">
    <property type="nucleotide sequence ID" value="NZ_CP032869.1"/>
</dbReference>
<evidence type="ECO:0000256" key="3">
    <source>
        <dbReference type="ARBA" id="ARBA00023002"/>
    </source>
</evidence>
<dbReference type="KEGG" id="muh:HYN43_003880"/>
<keyword evidence="8" id="KW-1185">Reference proteome</keyword>
<dbReference type="InterPro" id="IPR006311">
    <property type="entry name" value="TAT_signal"/>
</dbReference>
<proteinExistence type="inferred from homology"/>
<dbReference type="AlphaFoldDB" id="A0A494VNB4"/>
<dbReference type="EMBL" id="CP032869">
    <property type="protein sequence ID" value="AYL94490.1"/>
    <property type="molecule type" value="Genomic_DNA"/>
</dbReference>
<comment type="cofactor">
    <cofactor evidence="1">
        <name>FAD</name>
        <dbReference type="ChEBI" id="CHEBI:57692"/>
    </cofactor>
</comment>
<dbReference type="OrthoDB" id="56323at2"/>
<protein>
    <submittedName>
        <fullName evidence="7">FAD-binding protein</fullName>
    </submittedName>
</protein>
<dbReference type="InterPro" id="IPR036188">
    <property type="entry name" value="FAD/NAD-bd_sf"/>
</dbReference>
<reference evidence="7 8" key="1">
    <citation type="submission" date="2018-10" db="EMBL/GenBank/DDBJ databases">
        <title>Genome sequencing of Mucilaginibacter sp. HYN0043.</title>
        <authorList>
            <person name="Kim M."/>
            <person name="Yi H."/>
        </authorList>
    </citation>
    <scope>NUCLEOTIDE SEQUENCE [LARGE SCALE GENOMIC DNA]</scope>
    <source>
        <strain evidence="7 8">HYN0043</strain>
    </source>
</reference>
<evidence type="ECO:0000256" key="5">
    <source>
        <dbReference type="SAM" id="MobiDB-lite"/>
    </source>
</evidence>
<feature type="domain" description="Amine oxidase" evidence="6">
    <location>
        <begin position="69"/>
        <end position="503"/>
    </location>
</feature>
<dbReference type="PANTHER" id="PTHR43563:SF1">
    <property type="entry name" value="AMINE OXIDASE [FLAVIN-CONTAINING] B"/>
    <property type="match status" value="1"/>
</dbReference>
<dbReference type="Gene3D" id="3.90.660.10">
    <property type="match status" value="1"/>
</dbReference>
<accession>A0A494VNB4</accession>
<evidence type="ECO:0000313" key="7">
    <source>
        <dbReference type="EMBL" id="AYL94490.1"/>
    </source>
</evidence>
<dbReference type="GO" id="GO:0016491">
    <property type="term" value="F:oxidoreductase activity"/>
    <property type="evidence" value="ECO:0007669"/>
    <property type="project" value="UniProtKB-KW"/>
</dbReference>
<dbReference type="Pfam" id="PF01593">
    <property type="entry name" value="Amino_oxidase"/>
    <property type="match status" value="1"/>
</dbReference>
<name>A0A494VNB4_9SPHI</name>
<evidence type="ECO:0000256" key="2">
    <source>
        <dbReference type="ARBA" id="ARBA00005995"/>
    </source>
</evidence>
<sequence>MRSPLVHLIKKAFFSSLREADGLAPADEGRRRFLRDAGLVAGGLALAPALNALAIDDKRRNIVIVGAGMAGLNAAYQLKKKGINSTIYEASGRAGGRMFTLRDKFGKGITTDIGGEFVDTDHTEIFALARELGVEFYNLKEDKLDPKTFYFEGKHLNGEDLKTAMRPFVKLIEKDVKSLPEKIDHTTGHLFRHLDELSIAQYLTQIGITGWLYRLLNVVLTMEYGMETTEQSALNFLIMFTEPVAAEKEYELFGDEHEVFKIKGGSGHLTDKLYEQVKAQVLTGHKLTAISQNKTNQYQLSFEHRGAVKKVNADYVIMAIPFTILRKINFDVPMPSAKRKSIDELGYGNSGKFIMGFNDKAWRKAGKTGYTFTDLELGCGWDSSQMQSQSEASFTLFGGGHIINTLNNEKIEDLTRRIVPQLEKIYPGAQKGFNSKTVKFLWSQYPYNMGGYSTFKKGQWSTIAGWEAVPVGQIYFAGEHVSLNCQGYMNGAAQTGRLAAEMITKLVAAPPNPPRKGGLSLSHKTKQKSL</sequence>
<dbReference type="InterPro" id="IPR001613">
    <property type="entry name" value="Flavin_amine_oxidase"/>
</dbReference>
<dbReference type="Proteomes" id="UP000270046">
    <property type="component" value="Chromosome"/>
</dbReference>
<dbReference type="PANTHER" id="PTHR43563">
    <property type="entry name" value="AMINE OXIDASE"/>
    <property type="match status" value="1"/>
</dbReference>
<dbReference type="PROSITE" id="PS51318">
    <property type="entry name" value="TAT"/>
    <property type="match status" value="1"/>
</dbReference>
<evidence type="ECO:0000259" key="6">
    <source>
        <dbReference type="Pfam" id="PF01593"/>
    </source>
</evidence>
<evidence type="ECO:0000256" key="4">
    <source>
        <dbReference type="PIRSR" id="PIRSR601613-1"/>
    </source>
</evidence>